<evidence type="ECO:0000256" key="1">
    <source>
        <dbReference type="SAM" id="SignalP"/>
    </source>
</evidence>
<evidence type="ECO:0000313" key="3">
    <source>
        <dbReference type="Proteomes" id="UP000287394"/>
    </source>
</evidence>
<feature type="signal peptide" evidence="1">
    <location>
        <begin position="1"/>
        <end position="38"/>
    </location>
</feature>
<dbReference type="EMBL" id="AP025739">
    <property type="protein sequence ID" value="BDI34243.1"/>
    <property type="molecule type" value="Genomic_DNA"/>
</dbReference>
<dbReference type="Proteomes" id="UP000287394">
    <property type="component" value="Chromosome"/>
</dbReference>
<sequence>MNDKLYAQRKFRGSSMQFAVGLTVSMFIAAGFATPAHALAPAFTFTATVPATVVAGSTFTFPASITDVGGQATDYNSYFQIYDQGFHFQGQTFYTNQTFAPGQTLNYNVAITAPSTPGTYYLAALMFNQDYSSGIVSQEFFTPTFNVVAAAVPEPSSAIPIGLFLIGSLILNVRLRRLCV</sequence>
<dbReference type="Gene3D" id="2.60.40.10">
    <property type="entry name" value="Immunoglobulins"/>
    <property type="match status" value="1"/>
</dbReference>
<proteinExistence type="predicted"/>
<keyword evidence="1" id="KW-0732">Signal</keyword>
<accession>A0A9N7L8H0</accession>
<organism evidence="2 3">
    <name type="scientific">Capsulimonas corticalis</name>
    <dbReference type="NCBI Taxonomy" id="2219043"/>
    <lineage>
        <taxon>Bacteria</taxon>
        <taxon>Bacillati</taxon>
        <taxon>Armatimonadota</taxon>
        <taxon>Armatimonadia</taxon>
        <taxon>Capsulimonadales</taxon>
        <taxon>Capsulimonadaceae</taxon>
        <taxon>Capsulimonas</taxon>
    </lineage>
</organism>
<dbReference type="AlphaFoldDB" id="A0A9N7L8H0"/>
<dbReference type="RefSeq" id="WP_119321778.1">
    <property type="nucleotide sequence ID" value="NZ_AP025739.1"/>
</dbReference>
<reference evidence="2 3" key="1">
    <citation type="journal article" date="2019" name="Int. J. Syst. Evol. Microbiol.">
        <title>Capsulimonas corticalis gen. nov., sp. nov., an aerobic capsulated bacterium, of a novel bacterial order, Capsulimonadales ord. nov., of the class Armatimonadia of the phylum Armatimonadetes.</title>
        <authorList>
            <person name="Li J."/>
            <person name="Kudo C."/>
            <person name="Tonouchi A."/>
        </authorList>
    </citation>
    <scope>NUCLEOTIDE SEQUENCE [LARGE SCALE GENOMIC DNA]</scope>
    <source>
        <strain evidence="2 3">AX-7</strain>
    </source>
</reference>
<feature type="chain" id="PRO_5040424107" description="PEP-CTERM protein-sorting domain-containing protein" evidence="1">
    <location>
        <begin position="39"/>
        <end position="180"/>
    </location>
</feature>
<evidence type="ECO:0008006" key="4">
    <source>
        <dbReference type="Google" id="ProtNLM"/>
    </source>
</evidence>
<gene>
    <name evidence="2" type="ORF">CCAX7_62940</name>
</gene>
<dbReference type="KEGG" id="ccot:CCAX7_62940"/>
<name>A0A9N7L8H0_9BACT</name>
<dbReference type="InterPro" id="IPR013783">
    <property type="entry name" value="Ig-like_fold"/>
</dbReference>
<keyword evidence="3" id="KW-1185">Reference proteome</keyword>
<protein>
    <recommendedName>
        <fullName evidence="4">PEP-CTERM protein-sorting domain-containing protein</fullName>
    </recommendedName>
</protein>
<evidence type="ECO:0000313" key="2">
    <source>
        <dbReference type="EMBL" id="BDI34243.1"/>
    </source>
</evidence>